<dbReference type="GO" id="GO:0006897">
    <property type="term" value="P:endocytosis"/>
    <property type="evidence" value="ECO:0000318"/>
    <property type="project" value="GO_Central"/>
</dbReference>
<evidence type="ECO:0000256" key="1">
    <source>
        <dbReference type="ARBA" id="ARBA00010142"/>
    </source>
</evidence>
<dbReference type="Proteomes" id="UP000001926">
    <property type="component" value="Partially assembled WGS sequence"/>
</dbReference>
<evidence type="ECO:0000313" key="4">
    <source>
        <dbReference type="Proteomes" id="UP000001926"/>
    </source>
</evidence>
<dbReference type="InterPro" id="IPR005225">
    <property type="entry name" value="Small_GTP-bd"/>
</dbReference>
<name>A0A8U0WPC8_ENTH1</name>
<dbReference type="GO" id="GO:0006886">
    <property type="term" value="P:intracellular protein transport"/>
    <property type="evidence" value="ECO:0000318"/>
    <property type="project" value="GO_Central"/>
</dbReference>
<sequence>MKVVMVGDCSVGKTSIVNRLVNNEFIQEVRATVAAVFHQTIVDSEDDSYKLEIWDTAGEEKYRSVVGSYFRGANGAVIVFDVMDKTSFEHIVDWELEIKQVAPEATILILGNKAEQNKWVLQKDEIEIKLKQNKLNYFFVSAKTGLNIKKAFISLATTMQPSEINESVCVLNSNTKVEEGCC</sequence>
<dbReference type="PANTHER" id="PTHR47978">
    <property type="match status" value="1"/>
</dbReference>
<dbReference type="GO" id="GO:0003924">
    <property type="term" value="F:GTPase activity"/>
    <property type="evidence" value="ECO:0000318"/>
    <property type="project" value="GO_Central"/>
</dbReference>
<dbReference type="HOGENOM" id="CLU_041217_10_6_1"/>
<reference evidence="3" key="1">
    <citation type="journal article" date="2005" name="Nature">
        <title>The genome of the protist parasite Entamoeba histolytica.</title>
        <authorList>
            <person name="Loftus B."/>
            <person name="Anderson I."/>
            <person name="Davies R."/>
            <person name="Alsmark U.C."/>
            <person name="Samuelson J."/>
            <person name="Amedeo P."/>
            <person name="Roncaglia P."/>
            <person name="Berriman M."/>
            <person name="Hirt R.P."/>
            <person name="Mann B.J."/>
            <person name="Nozaki T."/>
            <person name="Suh B."/>
            <person name="Pop M."/>
            <person name="Duchene M."/>
            <person name="Ackers J."/>
            <person name="Tannich E."/>
            <person name="Leippe M."/>
            <person name="Hofer M."/>
            <person name="Bruchhaus I."/>
            <person name="Willhoeft U."/>
            <person name="Bhattacharya A."/>
            <person name="Chillingworth T."/>
            <person name="Churcher C."/>
            <person name="Hance Z."/>
            <person name="Harris B."/>
            <person name="Harris D."/>
            <person name="Jagels K."/>
            <person name="Moule S."/>
            <person name="Mungall K."/>
            <person name="Ormond D."/>
            <person name="Squares R."/>
            <person name="Whitehead S."/>
            <person name="Quail M.A."/>
            <person name="Rabbinowitsch E."/>
            <person name="Norbertczak H."/>
            <person name="Price C."/>
            <person name="Wang Z."/>
            <person name="Guillen N."/>
            <person name="Gilchrist C."/>
            <person name="Stroup S.E."/>
            <person name="Bhattacharya S."/>
            <person name="Lohia A."/>
            <person name="Foster P.G."/>
            <person name="Sicheritz-Ponten T."/>
            <person name="Weber C."/>
            <person name="Singh U."/>
            <person name="Mukherjee C."/>
            <person name="El-Sayed N.M."/>
            <person name="Petri W.A.Jr."/>
            <person name="Clark C.G."/>
            <person name="Embley T.M."/>
            <person name="Barrell B."/>
            <person name="Fraser C.M."/>
            <person name="Hall N."/>
        </authorList>
    </citation>
    <scope>NUCLEOTIDE SEQUENCE [LARGE SCALE GENOMIC DNA]</scope>
    <source>
        <strain evidence="3">HM-1:IMSS</strain>
    </source>
</reference>
<keyword evidence="4" id="KW-1185">Reference proteome</keyword>
<reference evidence="3" key="2">
    <citation type="submission" date="2007-03" db="EMBL/GenBank/DDBJ databases">
        <authorList>
            <person name="Lorenzi H."/>
            <person name="Amedeo P."/>
            <person name="Inman J."/>
            <person name="Schobel S."/>
            <person name="Caler E."/>
        </authorList>
    </citation>
    <scope>GENOME REANNOTATION</scope>
    <source>
        <strain evidence="3">HM-1:IMSS</strain>
    </source>
</reference>
<organism evidence="3 4">
    <name type="scientific">Entamoeba histolytica (strain ATCC 30459 / HM-1:IMSS / ABRM)</name>
    <dbReference type="NCBI Taxonomy" id="294381"/>
    <lineage>
        <taxon>Eukaryota</taxon>
        <taxon>Amoebozoa</taxon>
        <taxon>Evosea</taxon>
        <taxon>Archamoebae</taxon>
        <taxon>Mastigamoebida</taxon>
        <taxon>Entamoebidae</taxon>
        <taxon>Entamoeba</taxon>
    </lineage>
</organism>
<dbReference type="Gene3D" id="3.40.50.300">
    <property type="entry name" value="P-loop containing nucleotide triphosphate hydrolases"/>
    <property type="match status" value="1"/>
</dbReference>
<dbReference type="NCBIfam" id="TIGR00231">
    <property type="entry name" value="small_GTP"/>
    <property type="match status" value="1"/>
</dbReference>
<dbReference type="PROSITE" id="PS51417">
    <property type="entry name" value="ARF"/>
    <property type="match status" value="1"/>
</dbReference>
<protein>
    <submittedName>
        <fullName evidence="3">Rab family GTPase</fullName>
    </submittedName>
</protein>
<dbReference type="KEGG" id="ehi:EHI_140770"/>
<dbReference type="PROSITE" id="PS51419">
    <property type="entry name" value="RAB"/>
    <property type="match status" value="1"/>
</dbReference>
<dbReference type="GO" id="GO:0005525">
    <property type="term" value="F:GTP binding"/>
    <property type="evidence" value="ECO:0007669"/>
    <property type="project" value="InterPro"/>
</dbReference>
<dbReference type="PRINTS" id="PR00449">
    <property type="entry name" value="RASTRNSFRMNG"/>
</dbReference>
<proteinExistence type="inferred from homology"/>
<accession>A0A8U0WPC8</accession>
<dbReference type="SMART" id="SM00175">
    <property type="entry name" value="RAB"/>
    <property type="match status" value="1"/>
</dbReference>
<keyword evidence="2" id="KW-0547">Nucleotide-binding</keyword>
<dbReference type="RefSeq" id="XP_654197.1">
    <property type="nucleotide sequence ID" value="XM_649105.1"/>
</dbReference>
<comment type="similarity">
    <text evidence="1">Belongs to the small GTPase superfamily. Rho family.</text>
</comment>
<dbReference type="SMART" id="SM00174">
    <property type="entry name" value="RHO"/>
    <property type="match status" value="1"/>
</dbReference>
<dbReference type="SMART" id="SM00173">
    <property type="entry name" value="RAS"/>
    <property type="match status" value="1"/>
</dbReference>
<dbReference type="Pfam" id="PF00071">
    <property type="entry name" value="Ras"/>
    <property type="match status" value="1"/>
</dbReference>
<dbReference type="FunFam" id="3.40.50.300:FF:003089">
    <property type="entry name" value="Rab family GTPase"/>
    <property type="match status" value="1"/>
</dbReference>
<dbReference type="CDD" id="cd00154">
    <property type="entry name" value="Rab"/>
    <property type="match status" value="1"/>
</dbReference>
<dbReference type="OMA" id="DWEFEIK"/>
<dbReference type="GO" id="GO:0012505">
    <property type="term" value="C:endomembrane system"/>
    <property type="evidence" value="ECO:0000318"/>
    <property type="project" value="GO_Central"/>
</dbReference>
<dbReference type="AlphaFoldDB" id="A0A8U0WPC8"/>
<dbReference type="SMART" id="SM00176">
    <property type="entry name" value="RAN"/>
    <property type="match status" value="1"/>
</dbReference>
<dbReference type="GeneID" id="3408525"/>
<dbReference type="InterPro" id="IPR001806">
    <property type="entry name" value="Small_GTPase"/>
</dbReference>
<gene>
    <name evidence="3" type="ORF">EHI_140770</name>
</gene>
<dbReference type="InterPro" id="IPR027417">
    <property type="entry name" value="P-loop_NTPase"/>
</dbReference>
<dbReference type="OrthoDB" id="26201at2759"/>
<evidence type="ECO:0000256" key="2">
    <source>
        <dbReference type="ARBA" id="ARBA00022741"/>
    </source>
</evidence>
<evidence type="ECO:0000313" key="3">
    <source>
        <dbReference type="EMBL" id="EAL48826.1"/>
    </source>
</evidence>
<dbReference type="PROSITE" id="PS51421">
    <property type="entry name" value="RAS"/>
    <property type="match status" value="1"/>
</dbReference>
<dbReference type="SUPFAM" id="SSF52540">
    <property type="entry name" value="P-loop containing nucleoside triphosphate hydrolases"/>
    <property type="match status" value="1"/>
</dbReference>
<dbReference type="EMBL" id="DS571243">
    <property type="protein sequence ID" value="EAL48826.1"/>
    <property type="molecule type" value="Genomic_DNA"/>
</dbReference>